<dbReference type="AlphaFoldDB" id="A0A132TQR4"/>
<accession>A0A132TQR4</accession>
<organism evidence="7 8">
    <name type="scientific">Paenibacillus riograndensis</name>
    <dbReference type="NCBI Taxonomy" id="483937"/>
    <lineage>
        <taxon>Bacteria</taxon>
        <taxon>Bacillati</taxon>
        <taxon>Bacillota</taxon>
        <taxon>Bacilli</taxon>
        <taxon>Bacillales</taxon>
        <taxon>Paenibacillaceae</taxon>
        <taxon>Paenibacillus</taxon>
        <taxon>Paenibacillus sonchi group</taxon>
    </lineage>
</organism>
<keyword evidence="2" id="KW-0805">Transcription regulation</keyword>
<reference evidence="7 8" key="1">
    <citation type="submission" date="2015-08" db="EMBL/GenBank/DDBJ databases">
        <title>Genomes of Paenibacillus riograndensis.</title>
        <authorList>
            <person name="Sant'Anna F.H."/>
            <person name="Souza R."/>
            <person name="Ambrosini A."/>
            <person name="Bach E."/>
            <person name="Fernandes G."/>
            <person name="Balsanelli E."/>
            <person name="Baura V.A."/>
            <person name="Pedrosa F.O."/>
            <person name="Souza E.M."/>
            <person name="Passaglia L."/>
        </authorList>
    </citation>
    <scope>NUCLEOTIDE SEQUENCE [LARGE SCALE GENOMIC DNA]</scope>
    <source>
        <strain evidence="7 8">CAS34</strain>
    </source>
</reference>
<keyword evidence="3" id="KW-0731">Sigma factor</keyword>
<dbReference type="InterPro" id="IPR036388">
    <property type="entry name" value="WH-like_DNA-bd_sf"/>
</dbReference>
<comment type="caution">
    <text evidence="7">The sequence shown here is derived from an EMBL/GenBank/DDBJ whole genome shotgun (WGS) entry which is preliminary data.</text>
</comment>
<evidence type="ECO:0000256" key="4">
    <source>
        <dbReference type="ARBA" id="ARBA00023163"/>
    </source>
</evidence>
<proteinExistence type="inferred from homology"/>
<dbReference type="NCBIfam" id="TIGR02937">
    <property type="entry name" value="sigma70-ECF"/>
    <property type="match status" value="1"/>
</dbReference>
<dbReference type="SUPFAM" id="SSF88946">
    <property type="entry name" value="Sigma2 domain of RNA polymerase sigma factors"/>
    <property type="match status" value="1"/>
</dbReference>
<dbReference type="InterPro" id="IPR013324">
    <property type="entry name" value="RNA_pol_sigma_r3/r4-like"/>
</dbReference>
<protein>
    <submittedName>
        <fullName evidence="7">RNA polymerase subunit sigma-24</fullName>
    </submittedName>
</protein>
<evidence type="ECO:0000256" key="1">
    <source>
        <dbReference type="ARBA" id="ARBA00010641"/>
    </source>
</evidence>
<keyword evidence="4" id="KW-0804">Transcription</keyword>
<dbReference type="InterPro" id="IPR013249">
    <property type="entry name" value="RNA_pol_sigma70_r4_t2"/>
</dbReference>
<dbReference type="Gene3D" id="1.10.10.10">
    <property type="entry name" value="Winged helix-like DNA-binding domain superfamily/Winged helix DNA-binding domain"/>
    <property type="match status" value="1"/>
</dbReference>
<evidence type="ECO:0000256" key="2">
    <source>
        <dbReference type="ARBA" id="ARBA00023015"/>
    </source>
</evidence>
<dbReference type="GO" id="GO:0003677">
    <property type="term" value="F:DNA binding"/>
    <property type="evidence" value="ECO:0007669"/>
    <property type="project" value="InterPro"/>
</dbReference>
<dbReference type="PATRIC" id="fig|483937.3.peg.6680"/>
<evidence type="ECO:0000259" key="5">
    <source>
        <dbReference type="Pfam" id="PF04542"/>
    </source>
</evidence>
<dbReference type="InterPro" id="IPR014284">
    <property type="entry name" value="RNA_pol_sigma-70_dom"/>
</dbReference>
<dbReference type="Gene3D" id="1.10.1740.10">
    <property type="match status" value="1"/>
</dbReference>
<dbReference type="Pfam" id="PF08281">
    <property type="entry name" value="Sigma70_r4_2"/>
    <property type="match status" value="1"/>
</dbReference>
<dbReference type="InterPro" id="IPR039425">
    <property type="entry name" value="RNA_pol_sigma-70-like"/>
</dbReference>
<dbReference type="InterPro" id="IPR007627">
    <property type="entry name" value="RNA_pol_sigma70_r2"/>
</dbReference>
<evidence type="ECO:0000313" key="8">
    <source>
        <dbReference type="Proteomes" id="UP000070475"/>
    </source>
</evidence>
<evidence type="ECO:0000259" key="6">
    <source>
        <dbReference type="Pfam" id="PF08281"/>
    </source>
</evidence>
<dbReference type="Pfam" id="PF04542">
    <property type="entry name" value="Sigma70_r2"/>
    <property type="match status" value="1"/>
</dbReference>
<name>A0A132TQR4_9BACL</name>
<dbReference type="GO" id="GO:0006352">
    <property type="term" value="P:DNA-templated transcription initiation"/>
    <property type="evidence" value="ECO:0007669"/>
    <property type="project" value="InterPro"/>
</dbReference>
<dbReference type="CDD" id="cd06171">
    <property type="entry name" value="Sigma70_r4"/>
    <property type="match status" value="1"/>
</dbReference>
<dbReference type="PANTHER" id="PTHR43133:SF57">
    <property type="entry name" value="RNA POLYMERASE SIGMA-70 FACTOR"/>
    <property type="match status" value="1"/>
</dbReference>
<dbReference type="Proteomes" id="UP000070475">
    <property type="component" value="Unassembled WGS sequence"/>
</dbReference>
<evidence type="ECO:0000313" key="7">
    <source>
        <dbReference type="EMBL" id="KWX73396.1"/>
    </source>
</evidence>
<dbReference type="InterPro" id="IPR013325">
    <property type="entry name" value="RNA_pol_sigma_r2"/>
</dbReference>
<dbReference type="PANTHER" id="PTHR43133">
    <property type="entry name" value="RNA POLYMERASE ECF-TYPE SIGMA FACTO"/>
    <property type="match status" value="1"/>
</dbReference>
<evidence type="ECO:0000256" key="3">
    <source>
        <dbReference type="ARBA" id="ARBA00023082"/>
    </source>
</evidence>
<sequence length="196" mass="22729">MQERALLQSFKQGRIKQAKEDSEPNSVDTDKLFTTVFETYYSRIFNYIAYRVSCRYTAEDLTSQVFEKTWSKLHSYSLEKAPFEVWLFAIARNVVNDYYRSRKRNRLFSLDAIRELVSSRQAPEEHMLEGERSGRLNLALDTLSAKERNIVALKFGADLKNKEIASLTGMTESNVGVILYRCMRKLKSEIGSVDQL</sequence>
<comment type="similarity">
    <text evidence="1">Belongs to the sigma-70 factor family. ECF subfamily.</text>
</comment>
<dbReference type="RefSeq" id="WP_060862286.1">
    <property type="nucleotide sequence ID" value="NZ_LIRB01000142.1"/>
</dbReference>
<feature type="domain" description="RNA polymerase sigma-70 region 2" evidence="5">
    <location>
        <begin position="37"/>
        <end position="104"/>
    </location>
</feature>
<dbReference type="SUPFAM" id="SSF88659">
    <property type="entry name" value="Sigma3 and sigma4 domains of RNA polymerase sigma factors"/>
    <property type="match status" value="1"/>
</dbReference>
<feature type="domain" description="RNA polymerase sigma factor 70 region 4 type 2" evidence="6">
    <location>
        <begin position="135"/>
        <end position="186"/>
    </location>
</feature>
<keyword evidence="8" id="KW-1185">Reference proteome</keyword>
<dbReference type="EMBL" id="LIRB01000142">
    <property type="protein sequence ID" value="KWX73396.1"/>
    <property type="molecule type" value="Genomic_DNA"/>
</dbReference>
<gene>
    <name evidence="7" type="ORF">AMQ84_23160</name>
</gene>
<dbReference type="GO" id="GO:0016987">
    <property type="term" value="F:sigma factor activity"/>
    <property type="evidence" value="ECO:0007669"/>
    <property type="project" value="UniProtKB-KW"/>
</dbReference>
<dbReference type="OrthoDB" id="9784984at2"/>